<dbReference type="AlphaFoldDB" id="A0A852RRJ9"/>
<accession>A0A852RRJ9</accession>
<dbReference type="PROSITE" id="PS01124">
    <property type="entry name" value="HTH_ARAC_FAMILY_2"/>
    <property type="match status" value="1"/>
</dbReference>
<dbReference type="RefSeq" id="WP_179727777.1">
    <property type="nucleotide sequence ID" value="NZ_BAABEF010000001.1"/>
</dbReference>
<feature type="region of interest" description="Disordered" evidence="4">
    <location>
        <begin position="326"/>
        <end position="347"/>
    </location>
</feature>
<dbReference type="GO" id="GO:0000976">
    <property type="term" value="F:transcription cis-regulatory region binding"/>
    <property type="evidence" value="ECO:0007669"/>
    <property type="project" value="TreeGrafter"/>
</dbReference>
<evidence type="ECO:0000256" key="3">
    <source>
        <dbReference type="ARBA" id="ARBA00023163"/>
    </source>
</evidence>
<dbReference type="GO" id="GO:0005829">
    <property type="term" value="C:cytosol"/>
    <property type="evidence" value="ECO:0007669"/>
    <property type="project" value="TreeGrafter"/>
</dbReference>
<name>A0A852RRJ9_9ACTN</name>
<sequence length="347" mass="37423">MSLIRGTALQGYAELVDELGGDLQPLLDLAHLPAATIGDHDSFVSYRSVVTALEAAAAATGADDFGRRLATRQGLEILGPLGVAARTAGTTGAALQAIEQYLTVYSPAIAITVTAPPRSRMAELEWRIVVRRPPPHRQAAELALGVALRVLQLLAGADFSPRSVQLRHQPLGDPAAYRTYFGCPVAFASERYALRFPAAVLSRPLADDGDVHALAQRYLSTIAVPTASATADTVAELVRHMLPTGTLDLDLVAGQLALHRRTLQRQLAEQGTSFAALVDQVRRDEAERYLRETDMPLGQLAGALGLSEQSALSRASRRWFGMPPKQVRQAARRVSPEVENEERQVTT</sequence>
<evidence type="ECO:0000313" key="7">
    <source>
        <dbReference type="Proteomes" id="UP000582231"/>
    </source>
</evidence>
<dbReference type="InterPro" id="IPR009057">
    <property type="entry name" value="Homeodomain-like_sf"/>
</dbReference>
<keyword evidence="3" id="KW-0804">Transcription</keyword>
<dbReference type="Pfam" id="PF12833">
    <property type="entry name" value="HTH_18"/>
    <property type="match status" value="1"/>
</dbReference>
<keyword evidence="7" id="KW-1185">Reference proteome</keyword>
<evidence type="ECO:0000256" key="4">
    <source>
        <dbReference type="SAM" id="MobiDB-lite"/>
    </source>
</evidence>
<dbReference type="GO" id="GO:0003700">
    <property type="term" value="F:DNA-binding transcription factor activity"/>
    <property type="evidence" value="ECO:0007669"/>
    <property type="project" value="InterPro"/>
</dbReference>
<reference evidence="6 7" key="1">
    <citation type="submission" date="2020-07" db="EMBL/GenBank/DDBJ databases">
        <title>Sequencing the genomes of 1000 actinobacteria strains.</title>
        <authorList>
            <person name="Klenk H.-P."/>
        </authorList>
    </citation>
    <scope>NUCLEOTIDE SEQUENCE [LARGE SCALE GENOMIC DNA]</scope>
    <source>
        <strain evidence="6 7">DSM 19082</strain>
    </source>
</reference>
<evidence type="ECO:0000259" key="5">
    <source>
        <dbReference type="PROSITE" id="PS01124"/>
    </source>
</evidence>
<comment type="caution">
    <text evidence="6">The sequence shown here is derived from an EMBL/GenBank/DDBJ whole genome shotgun (WGS) entry which is preliminary data.</text>
</comment>
<gene>
    <name evidence="6" type="ORF">BJ958_003036</name>
</gene>
<dbReference type="Pfam" id="PF12625">
    <property type="entry name" value="Arabinose_bd"/>
    <property type="match status" value="1"/>
</dbReference>
<dbReference type="InterPro" id="IPR032687">
    <property type="entry name" value="AraC-type_N"/>
</dbReference>
<proteinExistence type="predicted"/>
<protein>
    <submittedName>
        <fullName evidence="6">AraC-like DNA-binding protein</fullName>
    </submittedName>
</protein>
<keyword evidence="1" id="KW-0805">Transcription regulation</keyword>
<keyword evidence="2 6" id="KW-0238">DNA-binding</keyword>
<dbReference type="InterPro" id="IPR018060">
    <property type="entry name" value="HTH_AraC"/>
</dbReference>
<dbReference type="PANTHER" id="PTHR47894:SF4">
    <property type="entry name" value="HTH-TYPE TRANSCRIPTIONAL REGULATOR GADX"/>
    <property type="match status" value="1"/>
</dbReference>
<feature type="domain" description="HTH araC/xylS-type" evidence="5">
    <location>
        <begin position="232"/>
        <end position="330"/>
    </location>
</feature>
<dbReference type="SUPFAM" id="SSF46689">
    <property type="entry name" value="Homeodomain-like"/>
    <property type="match status" value="1"/>
</dbReference>
<evidence type="ECO:0000313" key="6">
    <source>
        <dbReference type="EMBL" id="NYD31490.1"/>
    </source>
</evidence>
<evidence type="ECO:0000256" key="1">
    <source>
        <dbReference type="ARBA" id="ARBA00023015"/>
    </source>
</evidence>
<evidence type="ECO:0000256" key="2">
    <source>
        <dbReference type="ARBA" id="ARBA00023125"/>
    </source>
</evidence>
<organism evidence="6 7">
    <name type="scientific">Nocardioides kongjuensis</name>
    <dbReference type="NCBI Taxonomy" id="349522"/>
    <lineage>
        <taxon>Bacteria</taxon>
        <taxon>Bacillati</taxon>
        <taxon>Actinomycetota</taxon>
        <taxon>Actinomycetes</taxon>
        <taxon>Propionibacteriales</taxon>
        <taxon>Nocardioidaceae</taxon>
        <taxon>Nocardioides</taxon>
    </lineage>
</organism>
<dbReference type="EMBL" id="JACCBF010000001">
    <property type="protein sequence ID" value="NYD31490.1"/>
    <property type="molecule type" value="Genomic_DNA"/>
</dbReference>
<dbReference type="Gene3D" id="1.10.10.60">
    <property type="entry name" value="Homeodomain-like"/>
    <property type="match status" value="1"/>
</dbReference>
<dbReference type="SMART" id="SM00342">
    <property type="entry name" value="HTH_ARAC"/>
    <property type="match status" value="1"/>
</dbReference>
<dbReference type="PANTHER" id="PTHR47894">
    <property type="entry name" value="HTH-TYPE TRANSCRIPTIONAL REGULATOR GADX"/>
    <property type="match status" value="1"/>
</dbReference>
<dbReference type="Proteomes" id="UP000582231">
    <property type="component" value="Unassembled WGS sequence"/>
</dbReference>